<evidence type="ECO:0000313" key="2">
    <source>
        <dbReference type="Proteomes" id="UP000250321"/>
    </source>
</evidence>
<accession>A0A314Z7U0</accession>
<gene>
    <name evidence="1" type="ORF">Pyn_31044</name>
</gene>
<evidence type="ECO:0000313" key="1">
    <source>
        <dbReference type="EMBL" id="PQQ14750.1"/>
    </source>
</evidence>
<dbReference type="Proteomes" id="UP000250321">
    <property type="component" value="Unassembled WGS sequence"/>
</dbReference>
<dbReference type="EMBL" id="PJQY01000251">
    <property type="protein sequence ID" value="PQQ14750.1"/>
    <property type="molecule type" value="Genomic_DNA"/>
</dbReference>
<comment type="caution">
    <text evidence="1">The sequence shown here is derived from an EMBL/GenBank/DDBJ whole genome shotgun (WGS) entry which is preliminary data.</text>
</comment>
<reference evidence="1 2" key="1">
    <citation type="submission" date="2018-02" db="EMBL/GenBank/DDBJ databases">
        <title>Draft genome of wild Prunus yedoensis var. nudiflora.</title>
        <authorList>
            <person name="Baek S."/>
            <person name="Kim J.-H."/>
            <person name="Choi K."/>
            <person name="Kim G.-B."/>
            <person name="Cho A."/>
            <person name="Jang H."/>
            <person name="Shin C.-H."/>
            <person name="Yu H.-J."/>
            <person name="Mun J.-H."/>
        </authorList>
    </citation>
    <scope>NUCLEOTIDE SEQUENCE [LARGE SCALE GENOMIC DNA]</scope>
    <source>
        <strain evidence="2">cv. Jeju island</strain>
        <tissue evidence="1">Leaf</tissue>
    </source>
</reference>
<protein>
    <submittedName>
        <fullName evidence="1">Uncharacterized protein</fullName>
    </submittedName>
</protein>
<dbReference type="AlphaFoldDB" id="A0A314Z7U0"/>
<keyword evidence="2" id="KW-1185">Reference proteome</keyword>
<proteinExistence type="predicted"/>
<organism evidence="1 2">
    <name type="scientific">Prunus yedoensis var. nudiflora</name>
    <dbReference type="NCBI Taxonomy" id="2094558"/>
    <lineage>
        <taxon>Eukaryota</taxon>
        <taxon>Viridiplantae</taxon>
        <taxon>Streptophyta</taxon>
        <taxon>Embryophyta</taxon>
        <taxon>Tracheophyta</taxon>
        <taxon>Spermatophyta</taxon>
        <taxon>Magnoliopsida</taxon>
        <taxon>eudicotyledons</taxon>
        <taxon>Gunneridae</taxon>
        <taxon>Pentapetalae</taxon>
        <taxon>rosids</taxon>
        <taxon>fabids</taxon>
        <taxon>Rosales</taxon>
        <taxon>Rosaceae</taxon>
        <taxon>Amygdaloideae</taxon>
        <taxon>Amygdaleae</taxon>
        <taxon>Prunus</taxon>
    </lineage>
</organism>
<name>A0A314Z7U0_PRUYE</name>
<sequence>MNAFVRTMVPIDEAWGRNVMKGKAGFIGNGVSQLGLPTAWWSMQENSRYGVASERLCQLRKPKPANQVFQLL</sequence>